<feature type="transmembrane region" description="Helical" evidence="5">
    <location>
        <begin position="320"/>
        <end position="339"/>
    </location>
</feature>
<evidence type="ECO:0000259" key="6">
    <source>
        <dbReference type="Pfam" id="PF00892"/>
    </source>
</evidence>
<feature type="transmembrane region" description="Helical" evidence="5">
    <location>
        <begin position="228"/>
        <end position="247"/>
    </location>
</feature>
<dbReference type="SUPFAM" id="SSF103481">
    <property type="entry name" value="Multidrug resistance efflux transporter EmrE"/>
    <property type="match status" value="2"/>
</dbReference>
<feature type="domain" description="EamA" evidence="6">
    <location>
        <begin position="80"/>
        <end position="212"/>
    </location>
</feature>
<proteinExistence type="predicted"/>
<dbReference type="InterPro" id="IPR037185">
    <property type="entry name" value="EmrE-like"/>
</dbReference>
<feature type="domain" description="EamA" evidence="6">
    <location>
        <begin position="230"/>
        <end position="361"/>
    </location>
</feature>
<keyword evidence="3 5" id="KW-1133">Transmembrane helix</keyword>
<name>A0ABY6L7Z7_9ARAC</name>
<evidence type="ECO:0000256" key="4">
    <source>
        <dbReference type="ARBA" id="ARBA00023136"/>
    </source>
</evidence>
<sequence length="380" mass="41835">MGHHDPNAAYVGLNLPPGLTGSLTSNRTVPPSMSISIVSLVAFTPFDFVKEQPSMKELIEHPAVPASSTPPSSQSSSLLKGLCYMSASTTFLSLSLLSVKILLRDLNAGEIATIRYLTVLVYNFPALIYSREPIFGPPGSRALLIIGGLIDGVSLCLYLYAFENLSFSTASVVVFTLPAVVSLLARIFLKEPFGIFHVMNLTCLALGIAIISDIPFEMKSAFKIDKKFLGMTSGILSTFFAAIQLILMRKLIEVHHTVITFNFHLAGIVECGLLTYSFYDPTPPTCGLEVGLLWIMGILFFLSNWFLLKAIKSYNVGPISLLRVVVSIVQAFLLQVLFFKEYPTKRTIVGTLVIMTSVTFIDQNSAFLWKKIPRLFTKKK</sequence>
<dbReference type="Pfam" id="PF00892">
    <property type="entry name" value="EamA"/>
    <property type="match status" value="2"/>
</dbReference>
<accession>A0ABY6L7Z7</accession>
<reference evidence="7 8" key="1">
    <citation type="submission" date="2022-01" db="EMBL/GenBank/DDBJ databases">
        <title>A chromosomal length assembly of Cordylochernes scorpioides.</title>
        <authorList>
            <person name="Zeh D."/>
            <person name="Zeh J."/>
        </authorList>
    </citation>
    <scope>NUCLEOTIDE SEQUENCE [LARGE SCALE GENOMIC DNA]</scope>
    <source>
        <strain evidence="7">IN4F17</strain>
        <tissue evidence="7">Whole Body</tissue>
    </source>
</reference>
<gene>
    <name evidence="7" type="ORF">LAZ67_14002731</name>
</gene>
<feature type="transmembrane region" description="Helical" evidence="5">
    <location>
        <begin position="114"/>
        <end position="130"/>
    </location>
</feature>
<evidence type="ECO:0000256" key="5">
    <source>
        <dbReference type="SAM" id="Phobius"/>
    </source>
</evidence>
<feature type="transmembrane region" description="Helical" evidence="5">
    <location>
        <begin position="351"/>
        <end position="369"/>
    </location>
</feature>
<feature type="transmembrane region" description="Helical" evidence="5">
    <location>
        <begin position="167"/>
        <end position="189"/>
    </location>
</feature>
<comment type="subcellular location">
    <subcellularLocation>
        <location evidence="1">Membrane</location>
        <topology evidence="1">Multi-pass membrane protein</topology>
    </subcellularLocation>
</comment>
<evidence type="ECO:0000313" key="8">
    <source>
        <dbReference type="Proteomes" id="UP001235939"/>
    </source>
</evidence>
<feature type="transmembrane region" description="Helical" evidence="5">
    <location>
        <begin position="259"/>
        <end position="279"/>
    </location>
</feature>
<keyword evidence="2 5" id="KW-0812">Transmembrane</keyword>
<dbReference type="Proteomes" id="UP001235939">
    <property type="component" value="Chromosome 14"/>
</dbReference>
<evidence type="ECO:0000256" key="2">
    <source>
        <dbReference type="ARBA" id="ARBA00022692"/>
    </source>
</evidence>
<dbReference type="PANTHER" id="PTHR22911">
    <property type="entry name" value="ACYL-MALONYL CONDENSING ENZYME-RELATED"/>
    <property type="match status" value="1"/>
</dbReference>
<keyword evidence="4 5" id="KW-0472">Membrane</keyword>
<organism evidence="7 8">
    <name type="scientific">Cordylochernes scorpioides</name>
    <dbReference type="NCBI Taxonomy" id="51811"/>
    <lineage>
        <taxon>Eukaryota</taxon>
        <taxon>Metazoa</taxon>
        <taxon>Ecdysozoa</taxon>
        <taxon>Arthropoda</taxon>
        <taxon>Chelicerata</taxon>
        <taxon>Arachnida</taxon>
        <taxon>Pseudoscorpiones</taxon>
        <taxon>Cheliferoidea</taxon>
        <taxon>Chernetidae</taxon>
        <taxon>Cordylochernes</taxon>
    </lineage>
</organism>
<dbReference type="InterPro" id="IPR000620">
    <property type="entry name" value="EamA_dom"/>
</dbReference>
<dbReference type="PANTHER" id="PTHR22911:SF6">
    <property type="entry name" value="SOLUTE CARRIER FAMILY 35 MEMBER G1"/>
    <property type="match status" value="1"/>
</dbReference>
<keyword evidence="8" id="KW-1185">Reference proteome</keyword>
<evidence type="ECO:0000256" key="1">
    <source>
        <dbReference type="ARBA" id="ARBA00004141"/>
    </source>
</evidence>
<protein>
    <submittedName>
        <fullName evidence="7">SLC35G1</fullName>
    </submittedName>
</protein>
<feature type="transmembrane region" description="Helical" evidence="5">
    <location>
        <begin position="142"/>
        <end position="161"/>
    </location>
</feature>
<feature type="transmembrane region" description="Helical" evidence="5">
    <location>
        <begin position="196"/>
        <end position="216"/>
    </location>
</feature>
<dbReference type="EMBL" id="CP092876">
    <property type="protein sequence ID" value="UYV76989.1"/>
    <property type="molecule type" value="Genomic_DNA"/>
</dbReference>
<feature type="transmembrane region" description="Helical" evidence="5">
    <location>
        <begin position="291"/>
        <end position="308"/>
    </location>
</feature>
<evidence type="ECO:0000256" key="3">
    <source>
        <dbReference type="ARBA" id="ARBA00022989"/>
    </source>
</evidence>
<evidence type="ECO:0000313" key="7">
    <source>
        <dbReference type="EMBL" id="UYV76989.1"/>
    </source>
</evidence>